<evidence type="ECO:0000313" key="1">
    <source>
        <dbReference type="EnsemblMetazoa" id="SMAR010049-PA"/>
    </source>
</evidence>
<reference evidence="2" key="1">
    <citation type="submission" date="2011-05" db="EMBL/GenBank/DDBJ databases">
        <authorList>
            <person name="Richards S.R."/>
            <person name="Qu J."/>
            <person name="Jiang H."/>
            <person name="Jhangiani S.N."/>
            <person name="Agravi P."/>
            <person name="Goodspeed R."/>
            <person name="Gross S."/>
            <person name="Mandapat C."/>
            <person name="Jackson L."/>
            <person name="Mathew T."/>
            <person name="Pu L."/>
            <person name="Thornton R."/>
            <person name="Saada N."/>
            <person name="Wilczek-Boney K.B."/>
            <person name="Lee S."/>
            <person name="Kovar C."/>
            <person name="Wu Y."/>
            <person name="Scherer S.E."/>
            <person name="Worley K.C."/>
            <person name="Muzny D.M."/>
            <person name="Gibbs R."/>
        </authorList>
    </citation>
    <scope>NUCLEOTIDE SEQUENCE</scope>
    <source>
        <strain evidence="2">Brora</strain>
    </source>
</reference>
<dbReference type="HOGENOM" id="CLU_2429872_0_0_1"/>
<organism evidence="1 2">
    <name type="scientific">Strigamia maritima</name>
    <name type="common">European centipede</name>
    <name type="synonym">Geophilus maritimus</name>
    <dbReference type="NCBI Taxonomy" id="126957"/>
    <lineage>
        <taxon>Eukaryota</taxon>
        <taxon>Metazoa</taxon>
        <taxon>Ecdysozoa</taxon>
        <taxon>Arthropoda</taxon>
        <taxon>Myriapoda</taxon>
        <taxon>Chilopoda</taxon>
        <taxon>Pleurostigmophora</taxon>
        <taxon>Geophilomorpha</taxon>
        <taxon>Linotaeniidae</taxon>
        <taxon>Strigamia</taxon>
    </lineage>
</organism>
<dbReference type="Proteomes" id="UP000014500">
    <property type="component" value="Unassembled WGS sequence"/>
</dbReference>
<protein>
    <submittedName>
        <fullName evidence="1">Uncharacterized protein</fullName>
    </submittedName>
</protein>
<dbReference type="EMBL" id="JH431956">
    <property type="status" value="NOT_ANNOTATED_CDS"/>
    <property type="molecule type" value="Genomic_DNA"/>
</dbReference>
<dbReference type="EnsemblMetazoa" id="SMAR010049-RA">
    <property type="protein sequence ID" value="SMAR010049-PA"/>
    <property type="gene ID" value="SMAR010049"/>
</dbReference>
<accession>T1J8L4</accession>
<proteinExistence type="predicted"/>
<reference evidence="1" key="2">
    <citation type="submission" date="2015-02" db="UniProtKB">
        <authorList>
            <consortium name="EnsemblMetazoa"/>
        </authorList>
    </citation>
    <scope>IDENTIFICATION</scope>
</reference>
<evidence type="ECO:0000313" key="2">
    <source>
        <dbReference type="Proteomes" id="UP000014500"/>
    </source>
</evidence>
<dbReference type="AlphaFoldDB" id="T1J8L4"/>
<name>T1J8L4_STRMM</name>
<keyword evidence="2" id="KW-1185">Reference proteome</keyword>
<sequence>MMTPEKLNSSQNHLFSKSSIHLLAKKMEQLVRKKLTTTKIRMFNFSCNFSKLDVWVCEPLKKSHNGAIYFQTTFELIWHLISPSEIKDEKH</sequence>